<accession>A0A1L6JE85</accession>
<dbReference type="Gene3D" id="2.40.170.20">
    <property type="entry name" value="TonB-dependent receptor, beta-barrel domain"/>
    <property type="match status" value="1"/>
</dbReference>
<keyword evidence="6" id="KW-1185">Reference proteome</keyword>
<dbReference type="Proteomes" id="UP000185161">
    <property type="component" value="Chromosome"/>
</dbReference>
<organism evidence="4 6">
    <name type="scientific">Sphingomonas koreensis</name>
    <dbReference type="NCBI Taxonomy" id="93064"/>
    <lineage>
        <taxon>Bacteria</taxon>
        <taxon>Pseudomonadati</taxon>
        <taxon>Pseudomonadota</taxon>
        <taxon>Alphaproteobacteria</taxon>
        <taxon>Sphingomonadales</taxon>
        <taxon>Sphingomonadaceae</taxon>
        <taxon>Sphingomonas</taxon>
    </lineage>
</organism>
<protein>
    <submittedName>
        <fullName evidence="4">Uncharacterized protein</fullName>
    </submittedName>
</protein>
<evidence type="ECO:0000313" key="4">
    <source>
        <dbReference type="EMBL" id="APR54198.1"/>
    </source>
</evidence>
<dbReference type="AlphaFoldDB" id="A0A1L6JE85"/>
<name>A0A1L6JE85_9SPHN</name>
<sequence length="807" mass="86495">MAGSTEPAPPGDLAPDEVLIIGQRYGEAAVAAETEFGEEEIATQGADNIQDLLTRLQPFIGDGEEEPVLLINGKPAGFDRSILAFPAEALNRLAVLKPEAAARYGQPSGRRVVNLVLKKHFSSLNADAGGNWATRGGQYGGSLSVGRAAIDGPTRWNVQARASYDSALRKRSRNIPPRPGTFDGTGYVSAPGGGEIDPALSFLAGRPATIAAIPAGALSQAPVLADFAATAGDRDAVDPNAFETLLPSRRSMALGVGVTRPLGSFSASLSIDASRSASRAMRGLPMASILLPADSPWSPFSGDVLLTRPFDGARALRSDTDSETLGTSLTLTGAIGDWQTSFSASYSRSWTRSLLESGIDSTRVQQLVDGADPAFNPYGPWDERLLLARRNRSQGENIATRFNVKKSVLNLPAGAVIANLSVNARRNRSTNWQGDNLGGPATRTRSALEQLDGAFGLSVPISRPGEGELLSLGNLNLDLTTSVQTMTNSRLQKRYGADLTWGPIRTVQFRGSLGRAETAPSLAQLDDPLVTTINRIFDYAREEIAEPVWITGGNPALRRGRQQSLALEAMVRPLGDQTVTLNLAYRQDEAKGGVAAFPELTPVIEAAFPERVTRDAQGRLVSVDARPINIARATDAELSSSIALRYPGKPSPPAANAMQLSLSLRHRWRLRSELLTHPGVPVIDQLAESGQSRHSLSLQATAGRRGWGATLGGNWNSASRVTNGDRILNTRPPMTFSLSMFIEPERLSGQARKGGLLDDLKISLAVQNLFNSYRRVTLDDGSRPPGFSRDEVDPLGRVIRLTLRKRF</sequence>
<reference evidence="4" key="1">
    <citation type="submission" date="2016-12" db="EMBL/GenBank/DDBJ databases">
        <title>Whole genome sequencing of Sphingomonas koreensis.</title>
        <authorList>
            <person name="Conlan S."/>
            <person name="Thomas P.J."/>
            <person name="Mullikin J."/>
            <person name="Palmore T.N."/>
            <person name="Frank K.M."/>
            <person name="Segre J.A."/>
        </authorList>
    </citation>
    <scope>NUCLEOTIDE SEQUENCE</scope>
    <source>
        <strain evidence="4">ABOJV</strain>
    </source>
</reference>
<evidence type="ECO:0000313" key="5">
    <source>
        <dbReference type="EMBL" id="RSU99190.1"/>
    </source>
</evidence>
<dbReference type="PANTHER" id="PTHR47234">
    <property type="match status" value="1"/>
</dbReference>
<dbReference type="SUPFAM" id="SSF56935">
    <property type="entry name" value="Porins"/>
    <property type="match status" value="1"/>
</dbReference>
<evidence type="ECO:0000313" key="6">
    <source>
        <dbReference type="Proteomes" id="UP000185161"/>
    </source>
</evidence>
<keyword evidence="2" id="KW-0472">Membrane</keyword>
<gene>
    <name evidence="4" type="ORF">BRX40_18860</name>
    <name evidence="5" type="ORF">CA257_20605</name>
</gene>
<dbReference type="STRING" id="93064.BRX40_18860"/>
<evidence type="ECO:0000256" key="1">
    <source>
        <dbReference type="ARBA" id="ARBA00004442"/>
    </source>
</evidence>
<proteinExistence type="predicted"/>
<dbReference type="EMBL" id="QQWO01000025">
    <property type="protein sequence ID" value="RSU99190.1"/>
    <property type="molecule type" value="Genomic_DNA"/>
</dbReference>
<dbReference type="RefSeq" id="WP_075152641.1">
    <property type="nucleotide sequence ID" value="NZ_CP018820.1"/>
</dbReference>
<reference evidence="6" key="2">
    <citation type="submission" date="2016-12" db="EMBL/GenBank/DDBJ databases">
        <title>Whole genome sequencing of Sphingomonas sp. ABOJV.</title>
        <authorList>
            <person name="Conlan S."/>
            <person name="Thomas P.J."/>
            <person name="Mullikin J."/>
            <person name="Palmore T.N."/>
            <person name="Frank K.M."/>
            <person name="Segre J.A."/>
        </authorList>
    </citation>
    <scope>NUCLEOTIDE SEQUENCE [LARGE SCALE GENOMIC DNA]</scope>
    <source>
        <strain evidence="6">ABOJV</strain>
    </source>
</reference>
<dbReference type="KEGG" id="skr:BRX40_18860"/>
<dbReference type="OrthoDB" id="7224136at2"/>
<keyword evidence="3" id="KW-0998">Cell outer membrane</keyword>
<dbReference type="GeneID" id="44134623"/>
<dbReference type="GO" id="GO:0009279">
    <property type="term" value="C:cell outer membrane"/>
    <property type="evidence" value="ECO:0007669"/>
    <property type="project" value="UniProtKB-SubCell"/>
</dbReference>
<evidence type="ECO:0000256" key="2">
    <source>
        <dbReference type="ARBA" id="ARBA00023136"/>
    </source>
</evidence>
<dbReference type="PANTHER" id="PTHR47234:SF1">
    <property type="entry name" value="TONB-DEPENDENT RECEPTOR"/>
    <property type="match status" value="1"/>
</dbReference>
<evidence type="ECO:0000256" key="3">
    <source>
        <dbReference type="ARBA" id="ARBA00023237"/>
    </source>
</evidence>
<dbReference type="EMBL" id="CP018820">
    <property type="protein sequence ID" value="APR54198.1"/>
    <property type="molecule type" value="Genomic_DNA"/>
</dbReference>
<evidence type="ECO:0000313" key="7">
    <source>
        <dbReference type="Proteomes" id="UP000286681"/>
    </source>
</evidence>
<dbReference type="Proteomes" id="UP000286681">
    <property type="component" value="Unassembled WGS sequence"/>
</dbReference>
<reference evidence="5 7" key="3">
    <citation type="submission" date="2018-07" db="EMBL/GenBank/DDBJ databases">
        <title>Genomic and Epidemiologic Investigation of an Indolent Hospital Outbreak.</title>
        <authorList>
            <person name="Johnson R.C."/>
            <person name="Deming C."/>
            <person name="Conlan S."/>
            <person name="Zellmer C.J."/>
            <person name="Michelin A.V."/>
            <person name="Lee-Lin S."/>
            <person name="Thomas P.J."/>
            <person name="Park M."/>
            <person name="Weingarten R.A."/>
            <person name="Less J."/>
            <person name="Dekker J.P."/>
            <person name="Frank K.M."/>
            <person name="Musser K.A."/>
            <person name="Mcquiston J.R."/>
            <person name="Henderson D.K."/>
            <person name="Lau A.F."/>
            <person name="Palmore T.N."/>
            <person name="Segre J.A."/>
        </authorList>
    </citation>
    <scope>NUCLEOTIDE SEQUENCE [LARGE SCALE GENOMIC DNA]</scope>
    <source>
        <strain evidence="5 7">SK-NIH.Env10_0317</strain>
    </source>
</reference>
<dbReference type="InterPro" id="IPR036942">
    <property type="entry name" value="Beta-barrel_TonB_sf"/>
</dbReference>
<comment type="subcellular location">
    <subcellularLocation>
        <location evidence="1">Cell outer membrane</location>
    </subcellularLocation>
</comment>